<protein>
    <submittedName>
        <fullName evidence="2">Uncharacterized protein</fullName>
    </submittedName>
</protein>
<accession>A0AAE0LTA8</accession>
<dbReference type="GeneID" id="87834707"/>
<sequence length="250" mass="26465">MREITITSTSTHHSNNMTMRGAGNAMDTNRVLHTMGEVEMSRGCSVKGRKIPSSHCYQKKRKLQRDIIYRHCLVAIFRPKPSNREHRKQPSEQGNPKCAPSLPRYPFTVTPSPPPSFYSSFLSPSPLASSSASSSASSFPFSFSSSFSSPLASPFPFASFASNSDFVSPSTSAFDTPSPSFPSPPAPPSSPTTPSTTSLTTSTVLSGPPVCAASTFPALSTTKTPRAVPRGAFCRPTAAISVAPGSHSSG</sequence>
<evidence type="ECO:0000313" key="2">
    <source>
        <dbReference type="EMBL" id="KAK3296748.1"/>
    </source>
</evidence>
<feature type="region of interest" description="Disordered" evidence="1">
    <location>
        <begin position="1"/>
        <end position="24"/>
    </location>
</feature>
<comment type="caution">
    <text evidence="2">The sequence shown here is derived from an EMBL/GenBank/DDBJ whole genome shotgun (WGS) entry which is preliminary data.</text>
</comment>
<dbReference type="EMBL" id="JAUEPN010000003">
    <property type="protein sequence ID" value="KAK3296748.1"/>
    <property type="molecule type" value="Genomic_DNA"/>
</dbReference>
<keyword evidence="3" id="KW-1185">Reference proteome</keyword>
<dbReference type="RefSeq" id="XP_062660262.1">
    <property type="nucleotide sequence ID" value="XM_062797759.1"/>
</dbReference>
<name>A0AAE0LTA8_9PEZI</name>
<organism evidence="2 3">
    <name type="scientific">Chaetomium fimeti</name>
    <dbReference type="NCBI Taxonomy" id="1854472"/>
    <lineage>
        <taxon>Eukaryota</taxon>
        <taxon>Fungi</taxon>
        <taxon>Dikarya</taxon>
        <taxon>Ascomycota</taxon>
        <taxon>Pezizomycotina</taxon>
        <taxon>Sordariomycetes</taxon>
        <taxon>Sordariomycetidae</taxon>
        <taxon>Sordariales</taxon>
        <taxon>Chaetomiaceae</taxon>
        <taxon>Chaetomium</taxon>
    </lineage>
</organism>
<feature type="region of interest" description="Disordered" evidence="1">
    <location>
        <begin position="172"/>
        <end position="204"/>
    </location>
</feature>
<reference evidence="2" key="2">
    <citation type="submission" date="2023-06" db="EMBL/GenBank/DDBJ databases">
        <authorList>
            <consortium name="Lawrence Berkeley National Laboratory"/>
            <person name="Haridas S."/>
            <person name="Hensen N."/>
            <person name="Bonometti L."/>
            <person name="Westerberg I."/>
            <person name="Brannstrom I.O."/>
            <person name="Guillou S."/>
            <person name="Cros-Aarteil S."/>
            <person name="Calhoun S."/>
            <person name="Kuo A."/>
            <person name="Mondo S."/>
            <person name="Pangilinan J."/>
            <person name="Riley R."/>
            <person name="Labutti K."/>
            <person name="Andreopoulos B."/>
            <person name="Lipzen A."/>
            <person name="Chen C."/>
            <person name="Yanf M."/>
            <person name="Daum C."/>
            <person name="Ng V."/>
            <person name="Clum A."/>
            <person name="Steindorff A."/>
            <person name="Ohm R."/>
            <person name="Martin F."/>
            <person name="Silar P."/>
            <person name="Natvig D."/>
            <person name="Lalanne C."/>
            <person name="Gautier V."/>
            <person name="Ament-Velasquez S.L."/>
            <person name="Kruys A."/>
            <person name="Hutchinson M.I."/>
            <person name="Powell A.J."/>
            <person name="Barry K."/>
            <person name="Miller A.N."/>
            <person name="Grigoriev I.V."/>
            <person name="Debuchy R."/>
            <person name="Gladieux P."/>
            <person name="Thoren M.H."/>
            <person name="Johannesson H."/>
        </authorList>
    </citation>
    <scope>NUCLEOTIDE SEQUENCE</scope>
    <source>
        <strain evidence="2">CBS 168.71</strain>
    </source>
</reference>
<gene>
    <name evidence="2" type="ORF">B0H64DRAFT_108436</name>
</gene>
<feature type="compositionally biased region" description="Low complexity" evidence="1">
    <location>
        <begin position="192"/>
        <end position="204"/>
    </location>
</feature>
<evidence type="ECO:0000313" key="3">
    <source>
        <dbReference type="Proteomes" id="UP001278766"/>
    </source>
</evidence>
<reference evidence="2" key="1">
    <citation type="journal article" date="2023" name="Mol. Phylogenet. Evol.">
        <title>Genome-scale phylogeny and comparative genomics of the fungal order Sordariales.</title>
        <authorList>
            <person name="Hensen N."/>
            <person name="Bonometti L."/>
            <person name="Westerberg I."/>
            <person name="Brannstrom I.O."/>
            <person name="Guillou S."/>
            <person name="Cros-Aarteil S."/>
            <person name="Calhoun S."/>
            <person name="Haridas S."/>
            <person name="Kuo A."/>
            <person name="Mondo S."/>
            <person name="Pangilinan J."/>
            <person name="Riley R."/>
            <person name="LaButti K."/>
            <person name="Andreopoulos B."/>
            <person name="Lipzen A."/>
            <person name="Chen C."/>
            <person name="Yan M."/>
            <person name="Daum C."/>
            <person name="Ng V."/>
            <person name="Clum A."/>
            <person name="Steindorff A."/>
            <person name="Ohm R.A."/>
            <person name="Martin F."/>
            <person name="Silar P."/>
            <person name="Natvig D.O."/>
            <person name="Lalanne C."/>
            <person name="Gautier V."/>
            <person name="Ament-Velasquez S.L."/>
            <person name="Kruys A."/>
            <person name="Hutchinson M.I."/>
            <person name="Powell A.J."/>
            <person name="Barry K."/>
            <person name="Miller A.N."/>
            <person name="Grigoriev I.V."/>
            <person name="Debuchy R."/>
            <person name="Gladieux P."/>
            <person name="Hiltunen Thoren M."/>
            <person name="Johannesson H."/>
        </authorList>
    </citation>
    <scope>NUCLEOTIDE SEQUENCE</scope>
    <source>
        <strain evidence="2">CBS 168.71</strain>
    </source>
</reference>
<feature type="region of interest" description="Disordered" evidence="1">
    <location>
        <begin position="80"/>
        <end position="105"/>
    </location>
</feature>
<feature type="compositionally biased region" description="Low complexity" evidence="1">
    <location>
        <begin position="1"/>
        <end position="19"/>
    </location>
</feature>
<dbReference type="AlphaFoldDB" id="A0AAE0LTA8"/>
<dbReference type="Proteomes" id="UP001278766">
    <property type="component" value="Unassembled WGS sequence"/>
</dbReference>
<feature type="compositionally biased region" description="Pro residues" evidence="1">
    <location>
        <begin position="179"/>
        <end position="191"/>
    </location>
</feature>
<evidence type="ECO:0000256" key="1">
    <source>
        <dbReference type="SAM" id="MobiDB-lite"/>
    </source>
</evidence>
<proteinExistence type="predicted"/>